<gene>
    <name evidence="2" type="ORF">GCM10023346_12230</name>
</gene>
<reference evidence="3" key="1">
    <citation type="journal article" date="2019" name="Int. J. Syst. Evol. Microbiol.">
        <title>The Global Catalogue of Microorganisms (GCM) 10K type strain sequencing project: providing services to taxonomists for standard genome sequencing and annotation.</title>
        <authorList>
            <consortium name="The Broad Institute Genomics Platform"/>
            <consortium name="The Broad Institute Genome Sequencing Center for Infectious Disease"/>
            <person name="Wu L."/>
            <person name="Ma J."/>
        </authorList>
    </citation>
    <scope>NUCLEOTIDE SEQUENCE [LARGE SCALE GENOMIC DNA]</scope>
    <source>
        <strain evidence="3">JCM 18514</strain>
    </source>
</reference>
<protein>
    <submittedName>
        <fullName evidence="2">SRPBCC family protein</fullName>
    </submittedName>
</protein>
<evidence type="ECO:0000313" key="3">
    <source>
        <dbReference type="Proteomes" id="UP001500200"/>
    </source>
</evidence>
<keyword evidence="3" id="KW-1185">Reference proteome</keyword>
<evidence type="ECO:0000256" key="1">
    <source>
        <dbReference type="SAM" id="MobiDB-lite"/>
    </source>
</evidence>
<feature type="region of interest" description="Disordered" evidence="1">
    <location>
        <begin position="1"/>
        <end position="31"/>
    </location>
</feature>
<comment type="caution">
    <text evidence="2">The sequence shown here is derived from an EMBL/GenBank/DDBJ whole genome shotgun (WGS) entry which is preliminary data.</text>
</comment>
<dbReference type="Gene3D" id="3.30.530.20">
    <property type="match status" value="1"/>
</dbReference>
<dbReference type="InterPro" id="IPR023393">
    <property type="entry name" value="START-like_dom_sf"/>
</dbReference>
<name>A0ABP9S7D5_9MICC</name>
<proteinExistence type="predicted"/>
<dbReference type="CDD" id="cd07818">
    <property type="entry name" value="SRPBCC_1"/>
    <property type="match status" value="1"/>
</dbReference>
<evidence type="ECO:0000313" key="2">
    <source>
        <dbReference type="EMBL" id="GAA5191798.1"/>
    </source>
</evidence>
<dbReference type="InterPro" id="IPR019587">
    <property type="entry name" value="Polyketide_cyclase/dehydratase"/>
</dbReference>
<dbReference type="Pfam" id="PF10604">
    <property type="entry name" value="Polyketide_cyc2"/>
    <property type="match status" value="1"/>
</dbReference>
<sequence>MAPAVEIGGPGRELRAGTPRPARTHDPGKAPYDMHMAPFTVTRNALIPAAPSDIFPFVNNFHEWTKWSPWEAVDPKLNRSYSGKESGVGAKYAWSGNNKAGSGNMEIVGAEPGKINIRLEFTKPMKGVNPTEFTFVPEGGGTRVTWTMTSEKKGIGRIVGLFFNMDKMVGGDFEKGLTALAAVATRKTS</sequence>
<accession>A0ABP9S7D5</accession>
<organism evidence="2 3">
    <name type="scientific">Arthrobacter gyeryongensis</name>
    <dbReference type="NCBI Taxonomy" id="1650592"/>
    <lineage>
        <taxon>Bacteria</taxon>
        <taxon>Bacillati</taxon>
        <taxon>Actinomycetota</taxon>
        <taxon>Actinomycetes</taxon>
        <taxon>Micrococcales</taxon>
        <taxon>Micrococcaceae</taxon>
        <taxon>Arthrobacter</taxon>
    </lineage>
</organism>
<dbReference type="Proteomes" id="UP001500200">
    <property type="component" value="Unassembled WGS sequence"/>
</dbReference>
<dbReference type="SUPFAM" id="SSF55961">
    <property type="entry name" value="Bet v1-like"/>
    <property type="match status" value="1"/>
</dbReference>
<dbReference type="EMBL" id="BAABKK010000009">
    <property type="protein sequence ID" value="GAA5191798.1"/>
    <property type="molecule type" value="Genomic_DNA"/>
</dbReference>